<dbReference type="EC" id="2.3.2.27" evidence="3"/>
<comment type="caution">
    <text evidence="14">The sequence shown here is derived from an EMBL/GenBank/DDBJ whole genome shotgun (WGS) entry which is preliminary data.</text>
</comment>
<keyword evidence="11 12" id="KW-0472">Membrane</keyword>
<evidence type="ECO:0000256" key="11">
    <source>
        <dbReference type="ARBA" id="ARBA00023136"/>
    </source>
</evidence>
<dbReference type="Pfam" id="PF12483">
    <property type="entry name" value="GIDE"/>
    <property type="match status" value="1"/>
</dbReference>
<feature type="domain" description="E3 Ubiquitin ligase MUL1-like" evidence="13">
    <location>
        <begin position="99"/>
        <end position="256"/>
    </location>
</feature>
<evidence type="ECO:0000256" key="6">
    <source>
        <dbReference type="ARBA" id="ARBA00022723"/>
    </source>
</evidence>
<evidence type="ECO:0000313" key="15">
    <source>
        <dbReference type="Proteomes" id="UP000598360"/>
    </source>
</evidence>
<evidence type="ECO:0000259" key="13">
    <source>
        <dbReference type="Pfam" id="PF12483"/>
    </source>
</evidence>
<protein>
    <recommendedName>
        <fullName evidence="3">RING-type E3 ubiquitin transferase</fullName>
        <ecNumber evidence="3">2.3.2.27</ecNumber>
    </recommendedName>
</protein>
<evidence type="ECO:0000256" key="2">
    <source>
        <dbReference type="ARBA" id="ARBA00004141"/>
    </source>
</evidence>
<dbReference type="GO" id="GO:0061630">
    <property type="term" value="F:ubiquitin protein ligase activity"/>
    <property type="evidence" value="ECO:0007669"/>
    <property type="project" value="UniProtKB-EC"/>
</dbReference>
<dbReference type="Proteomes" id="UP000598360">
    <property type="component" value="Unassembled WGS sequence"/>
</dbReference>
<proteinExistence type="predicted"/>
<dbReference type="RefSeq" id="WP_193928503.1">
    <property type="nucleotide sequence ID" value="NZ_JADEYC010000018.1"/>
</dbReference>
<dbReference type="AlphaFoldDB" id="A0A929FXV7"/>
<evidence type="ECO:0000256" key="9">
    <source>
        <dbReference type="ARBA" id="ARBA00022833"/>
    </source>
</evidence>
<name>A0A929FXV7_9PSEU</name>
<keyword evidence="4" id="KW-0808">Transferase</keyword>
<evidence type="ECO:0000256" key="1">
    <source>
        <dbReference type="ARBA" id="ARBA00000900"/>
    </source>
</evidence>
<dbReference type="GO" id="GO:0008270">
    <property type="term" value="F:zinc ion binding"/>
    <property type="evidence" value="ECO:0007669"/>
    <property type="project" value="UniProtKB-KW"/>
</dbReference>
<keyword evidence="15" id="KW-1185">Reference proteome</keyword>
<evidence type="ECO:0000256" key="3">
    <source>
        <dbReference type="ARBA" id="ARBA00012483"/>
    </source>
</evidence>
<keyword evidence="8" id="KW-0833">Ubl conjugation pathway</keyword>
<feature type="transmembrane region" description="Helical" evidence="12">
    <location>
        <begin position="6"/>
        <end position="22"/>
    </location>
</feature>
<comment type="subcellular location">
    <subcellularLocation>
        <location evidence="2">Membrane</location>
        <topology evidence="2">Multi-pass membrane protein</topology>
    </subcellularLocation>
</comment>
<evidence type="ECO:0000256" key="4">
    <source>
        <dbReference type="ARBA" id="ARBA00022679"/>
    </source>
</evidence>
<keyword evidence="9" id="KW-0862">Zinc</keyword>
<keyword evidence="5 12" id="KW-0812">Transmembrane</keyword>
<evidence type="ECO:0000313" key="14">
    <source>
        <dbReference type="EMBL" id="MBE9375066.1"/>
    </source>
</evidence>
<feature type="transmembrane region" description="Helical" evidence="12">
    <location>
        <begin position="242"/>
        <end position="262"/>
    </location>
</feature>
<keyword evidence="6" id="KW-0479">Metal-binding</keyword>
<evidence type="ECO:0000256" key="12">
    <source>
        <dbReference type="SAM" id="Phobius"/>
    </source>
</evidence>
<dbReference type="EMBL" id="JADEYC010000018">
    <property type="protein sequence ID" value="MBE9375066.1"/>
    <property type="molecule type" value="Genomic_DNA"/>
</dbReference>
<dbReference type="GO" id="GO:0016567">
    <property type="term" value="P:protein ubiquitination"/>
    <property type="evidence" value="ECO:0007669"/>
    <property type="project" value="InterPro"/>
</dbReference>
<dbReference type="GO" id="GO:0016020">
    <property type="term" value="C:membrane"/>
    <property type="evidence" value="ECO:0007669"/>
    <property type="project" value="UniProtKB-SubCell"/>
</dbReference>
<keyword evidence="7" id="KW-0863">Zinc-finger</keyword>
<evidence type="ECO:0000256" key="10">
    <source>
        <dbReference type="ARBA" id="ARBA00022989"/>
    </source>
</evidence>
<accession>A0A929FXV7</accession>
<reference evidence="14" key="1">
    <citation type="submission" date="2020-10" db="EMBL/GenBank/DDBJ databases">
        <title>Diversity and distribution of actinomycetes associated with coral in the coast of Hainan.</title>
        <authorList>
            <person name="Li F."/>
        </authorList>
    </citation>
    <scope>NUCLEOTIDE SEQUENCE</scope>
    <source>
        <strain evidence="14">HNM0983</strain>
    </source>
</reference>
<comment type="catalytic activity">
    <reaction evidence="1">
        <text>S-ubiquitinyl-[E2 ubiquitin-conjugating enzyme]-L-cysteine + [acceptor protein]-L-lysine = [E2 ubiquitin-conjugating enzyme]-L-cysteine + N(6)-ubiquitinyl-[acceptor protein]-L-lysine.</text>
        <dbReference type="EC" id="2.3.2.27"/>
    </reaction>
</comment>
<dbReference type="InterPro" id="IPR022170">
    <property type="entry name" value="MUL1-like"/>
</dbReference>
<organism evidence="14 15">
    <name type="scientific">Saccharopolyspora montiporae</name>
    <dbReference type="NCBI Taxonomy" id="2781240"/>
    <lineage>
        <taxon>Bacteria</taxon>
        <taxon>Bacillati</taxon>
        <taxon>Actinomycetota</taxon>
        <taxon>Actinomycetes</taxon>
        <taxon>Pseudonocardiales</taxon>
        <taxon>Pseudonocardiaceae</taxon>
        <taxon>Saccharopolyspora</taxon>
    </lineage>
</organism>
<evidence type="ECO:0000256" key="7">
    <source>
        <dbReference type="ARBA" id="ARBA00022771"/>
    </source>
</evidence>
<evidence type="ECO:0000256" key="5">
    <source>
        <dbReference type="ARBA" id="ARBA00022692"/>
    </source>
</evidence>
<evidence type="ECO:0000256" key="8">
    <source>
        <dbReference type="ARBA" id="ARBA00022786"/>
    </source>
</evidence>
<gene>
    <name evidence="14" type="ORF">IQ251_11500</name>
</gene>
<sequence length="263" mass="28795">MIVFFIFGAVFLLVAIVAFGSMRHARSELHAMIGTQTLPVSDLEVRRSASREVVPAGEFRHTCEVVGTAEARPEGPLQSELSGSPCVWYRFVVMRHYEQVTRSSNGSRNVRRRTETLAETNSWESFGVRDDHGQLIGLDPGGSAVDEPQKVIDQFEPHGPSGGPTMFGVQLPNAFGGHDGTTGYSYQEWIVPQGRRLYVLGEANDRAGTLMISRPLGGGHFIVSTRSEQEVREGRRKRHRTLSYAVLGSALAGLVLIGLGFLA</sequence>
<keyword evidence="10 12" id="KW-1133">Transmembrane helix</keyword>